<proteinExistence type="predicted"/>
<feature type="region of interest" description="Disordered" evidence="1">
    <location>
        <begin position="210"/>
        <end position="282"/>
    </location>
</feature>
<dbReference type="AlphaFoldDB" id="A0A6C7EEY2"/>
<sequence length="282" mass="30656">MAVAIVIVLGLALVIYARQSRPAADASAPRIDDHWHHVYGFYLCDTWFQLEGDGEALDVNGRPTNVQYARSGIHSHDDGIIHWHPFSSVSIGSRARLGVFLDVYDVDISTTKLEFPEEQRPFLPYQQEDGVFENGETECNGETGELKAVVWENFSDTDSGDTVIADYDNIRLDQDAMVVAIAFVTDDEDVTMPPWAPELEERAQIDGGQLSSNELFPGANVDEDGNITTDDGEELTPDDVGPAVDDTDDADEPATTDAGDADSEEPATTDAADEPATTDADS</sequence>
<dbReference type="Proteomes" id="UP000011863">
    <property type="component" value="Chromosome"/>
</dbReference>
<dbReference type="EMBL" id="AP012057">
    <property type="protein sequence ID" value="BAN03178.1"/>
    <property type="molecule type" value="Genomic_DNA"/>
</dbReference>
<evidence type="ECO:0000313" key="2">
    <source>
        <dbReference type="EMBL" id="BAN03178.1"/>
    </source>
</evidence>
<evidence type="ECO:0000256" key="1">
    <source>
        <dbReference type="SAM" id="MobiDB-lite"/>
    </source>
</evidence>
<gene>
    <name evidence="2" type="ORF">YM304_28640</name>
</gene>
<dbReference type="KEGG" id="aym:YM304_28640"/>
<reference evidence="2 3" key="1">
    <citation type="journal article" date="2013" name="Int. J. Syst. Evol. Microbiol.">
        <title>Ilumatobacter nonamiense sp. nov. and Ilumatobacter coccineum sp. nov., isolated from seashore sand.</title>
        <authorList>
            <person name="Matsumoto A."/>
            <person name="Kasai H."/>
            <person name="Matsuo Y."/>
            <person name="Shizuri Y."/>
            <person name="Ichikawa N."/>
            <person name="Fujita N."/>
            <person name="Omura S."/>
            <person name="Takahashi Y."/>
        </authorList>
    </citation>
    <scope>NUCLEOTIDE SEQUENCE [LARGE SCALE GENOMIC DNA]</scope>
    <source>
        <strain evidence="3">NBRC 103263 / KCTC 29153 / YM16-304</strain>
    </source>
</reference>
<organism evidence="2 3">
    <name type="scientific">Ilumatobacter coccineus (strain NBRC 103263 / KCTC 29153 / YM16-304)</name>
    <dbReference type="NCBI Taxonomy" id="1313172"/>
    <lineage>
        <taxon>Bacteria</taxon>
        <taxon>Bacillati</taxon>
        <taxon>Actinomycetota</taxon>
        <taxon>Acidimicrobiia</taxon>
        <taxon>Acidimicrobiales</taxon>
        <taxon>Ilumatobacteraceae</taxon>
        <taxon>Ilumatobacter</taxon>
    </lineage>
</organism>
<feature type="compositionally biased region" description="Acidic residues" evidence="1">
    <location>
        <begin position="221"/>
        <end position="237"/>
    </location>
</feature>
<accession>A0A6C7EEY2</accession>
<evidence type="ECO:0000313" key="3">
    <source>
        <dbReference type="Proteomes" id="UP000011863"/>
    </source>
</evidence>
<protein>
    <submittedName>
        <fullName evidence="2">Uncharacterized protein</fullName>
    </submittedName>
</protein>
<keyword evidence="3" id="KW-1185">Reference proteome</keyword>
<name>A0A6C7EEY2_ILUCY</name>
<feature type="compositionally biased region" description="Acidic residues" evidence="1">
    <location>
        <begin position="245"/>
        <end position="273"/>
    </location>
</feature>